<evidence type="ECO:0000256" key="5">
    <source>
        <dbReference type="SAM" id="MobiDB-lite"/>
    </source>
</evidence>
<dbReference type="GO" id="GO:0016020">
    <property type="term" value="C:membrane"/>
    <property type="evidence" value="ECO:0007669"/>
    <property type="project" value="UniProtKB-SubCell"/>
</dbReference>
<dbReference type="AlphaFoldDB" id="A0AAF0WX95"/>
<evidence type="ECO:0000256" key="1">
    <source>
        <dbReference type="ARBA" id="ARBA00004370"/>
    </source>
</evidence>
<reference evidence="9" key="2">
    <citation type="submission" date="2022-03" db="EMBL/GenBank/DDBJ databases">
        <title>Draft title - Genomic analysis of global carrot germplasm unveils the trajectory of domestication and the origin of high carotenoid orange carrot.</title>
        <authorList>
            <person name="Iorizzo M."/>
            <person name="Ellison S."/>
            <person name="Senalik D."/>
            <person name="Macko-Podgorni A."/>
            <person name="Grzebelus D."/>
            <person name="Bostan H."/>
            <person name="Rolling W."/>
            <person name="Curaba J."/>
            <person name="Simon P."/>
        </authorList>
    </citation>
    <scope>NUCLEOTIDE SEQUENCE</scope>
    <source>
        <tissue evidence="9">Leaf</tissue>
    </source>
</reference>
<evidence type="ECO:0000256" key="6">
    <source>
        <dbReference type="SAM" id="Phobius"/>
    </source>
</evidence>
<evidence type="ECO:0000259" key="8">
    <source>
        <dbReference type="Pfam" id="PF13664"/>
    </source>
</evidence>
<comment type="subcellular location">
    <subcellularLocation>
        <location evidence="1">Membrane</location>
    </subcellularLocation>
</comment>
<sequence length="316" mass="35197">MKCLYVIFMLLILTNGSVCSGDEVNHDHKSILERVEEQTYEGVEKVKETAKGVNSKLKDVYEKTKGADLDTPKRVLEDIERNVSTGLGSAKEFVQRVTKGGMQNTEEGVKGKHGYSKDWKASILGVLHLLGLSMAFGMSMWMRFVSCYILGDVLPRKQFALVETKMYPVYFRIQACCIGIVFTAHILSHGPRVFSNFLEVLHALNITVALLMSIGKILYLEPLATRIKSRRQKLEKDAGRGRVTTRPSSGIADDAGDPVTATTERQEEAEGERETCMLSDKLKTLNKISSHLNIMTIISLAVHLVYVGQKINVICV</sequence>
<gene>
    <name evidence="9" type="ORF">DCAR_0416867</name>
</gene>
<keyword evidence="3 6" id="KW-1133">Transmembrane helix</keyword>
<feature type="transmembrane region" description="Helical" evidence="6">
    <location>
        <begin position="169"/>
        <end position="188"/>
    </location>
</feature>
<proteinExistence type="predicted"/>
<dbReference type="Proteomes" id="UP000077755">
    <property type="component" value="Chromosome 4"/>
</dbReference>
<feature type="transmembrane region" description="Helical" evidence="6">
    <location>
        <begin position="123"/>
        <end position="149"/>
    </location>
</feature>
<name>A0AAF0WX95_DAUCS</name>
<evidence type="ECO:0000256" key="7">
    <source>
        <dbReference type="SAM" id="SignalP"/>
    </source>
</evidence>
<reference evidence="9" key="1">
    <citation type="journal article" date="2016" name="Nat. Genet.">
        <title>A high-quality carrot genome assembly provides new insights into carotenoid accumulation and asterid genome evolution.</title>
        <authorList>
            <person name="Iorizzo M."/>
            <person name="Ellison S."/>
            <person name="Senalik D."/>
            <person name="Zeng P."/>
            <person name="Satapoomin P."/>
            <person name="Huang J."/>
            <person name="Bowman M."/>
            <person name="Iovene M."/>
            <person name="Sanseverino W."/>
            <person name="Cavagnaro P."/>
            <person name="Yildiz M."/>
            <person name="Macko-Podgorni A."/>
            <person name="Moranska E."/>
            <person name="Grzebelus E."/>
            <person name="Grzebelus D."/>
            <person name="Ashrafi H."/>
            <person name="Zheng Z."/>
            <person name="Cheng S."/>
            <person name="Spooner D."/>
            <person name="Van Deynze A."/>
            <person name="Simon P."/>
        </authorList>
    </citation>
    <scope>NUCLEOTIDE SEQUENCE</scope>
    <source>
        <tissue evidence="9">Leaf</tissue>
    </source>
</reference>
<feature type="compositionally biased region" description="Basic and acidic residues" evidence="5">
    <location>
        <begin position="264"/>
        <end position="273"/>
    </location>
</feature>
<evidence type="ECO:0000256" key="3">
    <source>
        <dbReference type="ARBA" id="ARBA00022989"/>
    </source>
</evidence>
<keyword evidence="7" id="KW-0732">Signal</keyword>
<dbReference type="Pfam" id="PF13664">
    <property type="entry name" value="DUF4149"/>
    <property type="match status" value="1"/>
</dbReference>
<protein>
    <recommendedName>
        <fullName evidence="8">TMEM205-like domain-containing protein</fullName>
    </recommendedName>
</protein>
<dbReference type="KEGG" id="dcr:108218764"/>
<keyword evidence="10" id="KW-1185">Reference proteome</keyword>
<evidence type="ECO:0000256" key="2">
    <source>
        <dbReference type="ARBA" id="ARBA00022692"/>
    </source>
</evidence>
<feature type="chain" id="PRO_5042046612" description="TMEM205-like domain-containing protein" evidence="7">
    <location>
        <begin position="20"/>
        <end position="316"/>
    </location>
</feature>
<evidence type="ECO:0000313" key="9">
    <source>
        <dbReference type="EMBL" id="WOG97527.1"/>
    </source>
</evidence>
<dbReference type="PANTHER" id="PTHR47652:SF8">
    <property type="entry name" value="DUF4149 DOMAIN-CONTAINING PROTEIN"/>
    <property type="match status" value="1"/>
</dbReference>
<keyword evidence="4 6" id="KW-0472">Membrane</keyword>
<dbReference type="InterPro" id="IPR025423">
    <property type="entry name" value="TMEM205-like"/>
</dbReference>
<keyword evidence="2 6" id="KW-0812">Transmembrane</keyword>
<accession>A0AAF0WX95</accession>
<feature type="transmembrane region" description="Helical" evidence="6">
    <location>
        <begin position="200"/>
        <end position="220"/>
    </location>
</feature>
<dbReference type="PANTHER" id="PTHR47652">
    <property type="entry name" value="MITOCHONDRIAL IMPORT INNER MEMBRANE TRANSLOCASE SUBUNIT TIM44"/>
    <property type="match status" value="1"/>
</dbReference>
<dbReference type="EMBL" id="CP093346">
    <property type="protein sequence ID" value="WOG97527.1"/>
    <property type="molecule type" value="Genomic_DNA"/>
</dbReference>
<organism evidence="9 10">
    <name type="scientific">Daucus carota subsp. sativus</name>
    <name type="common">Carrot</name>
    <dbReference type="NCBI Taxonomy" id="79200"/>
    <lineage>
        <taxon>Eukaryota</taxon>
        <taxon>Viridiplantae</taxon>
        <taxon>Streptophyta</taxon>
        <taxon>Embryophyta</taxon>
        <taxon>Tracheophyta</taxon>
        <taxon>Spermatophyta</taxon>
        <taxon>Magnoliopsida</taxon>
        <taxon>eudicotyledons</taxon>
        <taxon>Gunneridae</taxon>
        <taxon>Pentapetalae</taxon>
        <taxon>asterids</taxon>
        <taxon>campanulids</taxon>
        <taxon>Apiales</taxon>
        <taxon>Apiaceae</taxon>
        <taxon>Apioideae</taxon>
        <taxon>Scandiceae</taxon>
        <taxon>Daucinae</taxon>
        <taxon>Daucus</taxon>
        <taxon>Daucus sect. Daucus</taxon>
    </lineage>
</organism>
<feature type="domain" description="TMEM205-like" evidence="8">
    <location>
        <begin position="130"/>
        <end position="232"/>
    </location>
</feature>
<evidence type="ECO:0000256" key="4">
    <source>
        <dbReference type="ARBA" id="ARBA00023136"/>
    </source>
</evidence>
<feature type="region of interest" description="Disordered" evidence="5">
    <location>
        <begin position="234"/>
        <end position="273"/>
    </location>
</feature>
<evidence type="ECO:0000313" key="10">
    <source>
        <dbReference type="Proteomes" id="UP000077755"/>
    </source>
</evidence>
<feature type="signal peptide" evidence="7">
    <location>
        <begin position="1"/>
        <end position="19"/>
    </location>
</feature>